<dbReference type="Gene3D" id="1.10.10.60">
    <property type="entry name" value="Homeodomain-like"/>
    <property type="match status" value="2"/>
</dbReference>
<proteinExistence type="predicted"/>
<evidence type="ECO:0000256" key="2">
    <source>
        <dbReference type="ARBA" id="ARBA00023163"/>
    </source>
</evidence>
<sequence>MNAHDQIVKELKEILPGTWEYESDCPHLEGTTFGQGRSKERQVYPGICMRWDKIHADGILFTHPSNASSLEITYCAQGRVGWDMHQRSIYLGQGDLAIHPMDCCSESKMNFPSGYYKGITVEFDFEQMENHLVAHFKELGIDLAMIQDRYCRHEVYAIEQNEMIHDIFYLLEKEGPENQVLQKVKIFELLMVLSQTDWTKEKKVDPLEEEQMEIIQKMHDFLIQHYHQRHTIEELARRFLINTSSLKAGFKAVYGMPIAAYMKEYRMHQASEMLRQTDKPVALIAQEVGYTSQSKFSQAFKDVMHVLPNVYRKEYRKNQKEG</sequence>
<dbReference type="PANTHER" id="PTHR47893:SF1">
    <property type="entry name" value="REGULATORY PROTEIN PCHR"/>
    <property type="match status" value="1"/>
</dbReference>
<dbReference type="InterPro" id="IPR009057">
    <property type="entry name" value="Homeodomain-like_sf"/>
</dbReference>
<dbReference type="GO" id="GO:0003700">
    <property type="term" value="F:DNA-binding transcription factor activity"/>
    <property type="evidence" value="ECO:0007669"/>
    <property type="project" value="InterPro"/>
</dbReference>
<comment type="caution">
    <text evidence="4">The sequence shown here is derived from an EMBL/GenBank/DDBJ whole genome shotgun (WGS) entry which is preliminary data.</text>
</comment>
<dbReference type="InterPro" id="IPR018060">
    <property type="entry name" value="HTH_AraC"/>
</dbReference>
<feature type="domain" description="HTH araC/xylS-type" evidence="3">
    <location>
        <begin position="216"/>
        <end position="314"/>
    </location>
</feature>
<dbReference type="Proteomes" id="UP000521313">
    <property type="component" value="Unassembled WGS sequence"/>
</dbReference>
<dbReference type="GO" id="GO:0043565">
    <property type="term" value="F:sequence-specific DNA binding"/>
    <property type="evidence" value="ECO:0007669"/>
    <property type="project" value="InterPro"/>
</dbReference>
<dbReference type="SMART" id="SM00342">
    <property type="entry name" value="HTH_ARAC"/>
    <property type="match status" value="1"/>
</dbReference>
<dbReference type="RefSeq" id="WP_183376878.1">
    <property type="nucleotide sequence ID" value="NZ_JACHHD010000022.1"/>
</dbReference>
<keyword evidence="2" id="KW-0804">Transcription</keyword>
<dbReference type="InterPro" id="IPR053142">
    <property type="entry name" value="PchR_regulatory_protein"/>
</dbReference>
<dbReference type="SUPFAM" id="SSF46689">
    <property type="entry name" value="Homeodomain-like"/>
    <property type="match status" value="2"/>
</dbReference>
<keyword evidence="4" id="KW-0238">DNA-binding</keyword>
<dbReference type="EMBL" id="JACHHD010000022">
    <property type="protein sequence ID" value="MBB5185688.1"/>
    <property type="molecule type" value="Genomic_DNA"/>
</dbReference>
<gene>
    <name evidence="4" type="ORF">HNQ43_001766</name>
</gene>
<reference evidence="4 5" key="1">
    <citation type="submission" date="2020-08" db="EMBL/GenBank/DDBJ databases">
        <title>Genomic Encyclopedia of Type Strains, Phase IV (KMG-IV): sequencing the most valuable type-strain genomes for metagenomic binning, comparative biology and taxonomic classification.</title>
        <authorList>
            <person name="Goeker M."/>
        </authorList>
    </citation>
    <scope>NUCLEOTIDE SEQUENCE [LARGE SCALE GENOMIC DNA]</scope>
    <source>
        <strain evidence="4 5">DSM 26963</strain>
    </source>
</reference>
<name>A0A7W8D4B3_9FIRM</name>
<protein>
    <submittedName>
        <fullName evidence="4">AraC-like DNA-binding protein</fullName>
    </submittedName>
</protein>
<dbReference type="PROSITE" id="PS01124">
    <property type="entry name" value="HTH_ARAC_FAMILY_2"/>
    <property type="match status" value="1"/>
</dbReference>
<accession>A0A7W8D4B3</accession>
<evidence type="ECO:0000256" key="1">
    <source>
        <dbReference type="ARBA" id="ARBA00023015"/>
    </source>
</evidence>
<keyword evidence="1" id="KW-0805">Transcription regulation</keyword>
<organism evidence="4 5">
    <name type="scientific">Faecalicoccus acidiformans</name>
    <dbReference type="NCBI Taxonomy" id="915173"/>
    <lineage>
        <taxon>Bacteria</taxon>
        <taxon>Bacillati</taxon>
        <taxon>Bacillota</taxon>
        <taxon>Erysipelotrichia</taxon>
        <taxon>Erysipelotrichales</taxon>
        <taxon>Erysipelotrichaceae</taxon>
        <taxon>Faecalicoccus</taxon>
    </lineage>
</organism>
<dbReference type="PANTHER" id="PTHR47893">
    <property type="entry name" value="REGULATORY PROTEIN PCHR"/>
    <property type="match status" value="1"/>
</dbReference>
<evidence type="ECO:0000313" key="4">
    <source>
        <dbReference type="EMBL" id="MBB5185688.1"/>
    </source>
</evidence>
<evidence type="ECO:0000259" key="3">
    <source>
        <dbReference type="PROSITE" id="PS01124"/>
    </source>
</evidence>
<evidence type="ECO:0000313" key="5">
    <source>
        <dbReference type="Proteomes" id="UP000521313"/>
    </source>
</evidence>
<dbReference type="Pfam" id="PF12833">
    <property type="entry name" value="HTH_18"/>
    <property type="match status" value="1"/>
</dbReference>
<dbReference type="AlphaFoldDB" id="A0A7W8D4B3"/>